<dbReference type="Pfam" id="PF00109">
    <property type="entry name" value="ketoacyl-synt"/>
    <property type="match status" value="1"/>
</dbReference>
<dbReference type="InterPro" id="IPR009081">
    <property type="entry name" value="PP-bd_ACP"/>
</dbReference>
<dbReference type="Pfam" id="PF16197">
    <property type="entry name" value="KAsynt_C_assoc"/>
    <property type="match status" value="1"/>
</dbReference>
<name>A0ABD0M719_9CAEN</name>
<keyword evidence="2" id="KW-0597">Phosphoprotein</keyword>
<dbReference type="InterPro" id="IPR014043">
    <property type="entry name" value="Acyl_transferase_dom"/>
</dbReference>
<evidence type="ECO:0000256" key="1">
    <source>
        <dbReference type="ARBA" id="ARBA00022450"/>
    </source>
</evidence>
<dbReference type="InterPro" id="IPR032821">
    <property type="entry name" value="PKS_assoc"/>
</dbReference>
<dbReference type="Proteomes" id="UP001519460">
    <property type="component" value="Unassembled WGS sequence"/>
</dbReference>
<dbReference type="Gene3D" id="3.10.129.110">
    <property type="entry name" value="Polyketide synthase dehydratase"/>
    <property type="match status" value="1"/>
</dbReference>
<dbReference type="SUPFAM" id="SSF52151">
    <property type="entry name" value="FabD/lysophospholipase-like"/>
    <property type="match status" value="1"/>
</dbReference>
<dbReference type="PANTHER" id="PTHR43775">
    <property type="entry name" value="FATTY ACID SYNTHASE"/>
    <property type="match status" value="1"/>
</dbReference>
<dbReference type="PANTHER" id="PTHR43775:SF37">
    <property type="entry name" value="SI:DKEY-61P9.11"/>
    <property type="match status" value="1"/>
</dbReference>
<evidence type="ECO:0000259" key="5">
    <source>
        <dbReference type="PROSITE" id="PS50075"/>
    </source>
</evidence>
<dbReference type="InterPro" id="IPR001227">
    <property type="entry name" value="Ac_transferase_dom_sf"/>
</dbReference>
<dbReference type="CDD" id="cd00833">
    <property type="entry name" value="PKS"/>
    <property type="match status" value="1"/>
</dbReference>
<keyword evidence="3" id="KW-0808">Transferase</keyword>
<dbReference type="SMART" id="SM00822">
    <property type="entry name" value="PKS_KR"/>
    <property type="match status" value="1"/>
</dbReference>
<dbReference type="Gene3D" id="3.40.50.720">
    <property type="entry name" value="NAD(P)-binding Rossmann-like Domain"/>
    <property type="match status" value="2"/>
</dbReference>
<dbReference type="Pfam" id="PF00550">
    <property type="entry name" value="PP-binding"/>
    <property type="match status" value="1"/>
</dbReference>
<keyword evidence="1" id="KW-0596">Phosphopantetheine</keyword>
<dbReference type="GO" id="GO:0044550">
    <property type="term" value="P:secondary metabolite biosynthetic process"/>
    <property type="evidence" value="ECO:0007669"/>
    <property type="project" value="UniProtKB-ARBA"/>
</dbReference>
<dbReference type="EMBL" id="JACVVK020000003">
    <property type="protein sequence ID" value="KAK7507754.1"/>
    <property type="molecule type" value="Genomic_DNA"/>
</dbReference>
<dbReference type="InterPro" id="IPR057326">
    <property type="entry name" value="KR_dom"/>
</dbReference>
<sequence>MGCSASCMRMSSTSDNEVAPLYEPTLVRTSAVNPSLQISEEKAHLPSPDRLPPSKSTNQNNGIAIVGIGCRTPGANDIREFWRVLANGECHVTDIPPDRWNGAAYYDPDPLAPGKAYVQRGGFLTDPFGFDNALYGINDYEASEMDPQQRYMLDCTLMALEDAGITRAQISGTNTGVFVGAMNSDARSSTLAMTSRVNSYTASGKSLSFMSGRLSYVFNLLGPSMVVDTACSASLIAVHQGCQAILSGDCDMAICGGVNSLLLPDAFVHLCKANMISPTGLCHTFSDKADGYTRGEACGVIILKRLQDAERDGDKIWATLCTGTNQDGRTVSPMTSPSGSQQKKLLHFVYDKFGIDVSQLDYIEAHGTGTPVGDPVEVNALGEFFREKGKVRQRYIGSLKTNIGHTESASGVLSVIKLVLMMERELIVPSLHCDVVNPKINLTHLGFVVPRKTIEWPGKPKLVCCNGFGFGGSNCHAILRSHTSPGSDREKRQVPCVVCVAAKTTRSLKGSLQDLYEDEEAVLLDVHDVSFTSTRRRDHYPVRAAFVVNDTQELLMAVGEKLSADDFNTSPVMKKPGVVFVFCGMGTAWKGMCTELLEENPVFRSTMMEMDRLLSSHVTWSLVERLQQIEDPAKDPVFGPIAIFATQVALAAVFQSLGIRPSCVLGQSIGEVAAAYTAGCMSLADAVKIIYHRTRLLAEVSGGSMIVVQNVKVEKVRQLLSTTGDKASIALEYSPNSCAVSADKETMSSLRHTLRSKLRSDNLKMQIIDLDVSVAYHSRYVEPCTGKLTDALNGLKAAPPNVPFVSAVSGSTLNTAPGTQYWVDNLRKPVLMNKAMTTALPEQERSKLLVVEIGPKPVMRSHLQDLFPKEPVSAFPSMSRDSEMKTFLKAVASLYERGADVSWEGLPSQGTKVTPIPRYAFDKKQRVNRSETDFILMNAIDFFHKSHLYTFPVRGSPSCFRLLLSPLTTPSIYEHIVSGTIVIPGVFYVEAGFAIASYVGLDSHPAISVEFKHPVSVKKDAVVDLDAHFERNAGEDKFWKSPVVIQKDNRQHATVWIREGEADTGEVMNVDHIRSRCMDEVSKADIYDTLRKSGFEYGEAFSLLEHAYRSSEECLALLKLNSIVCGEMKTTTIHPCILDCVLQSSAIVMSQNGNAGEDVLPHSIGKLLVHRAMESAMFVHTRLKQKNKNGYFFDQRLLSPSGHVIAELRDFKINVLAPKGDENAQPMITTEWHKMSDLKVENFMSQSPSDKKLIFVTDTTDLDQTATRVVLRYETKDNGIDSLSDRVKDVLSKHSDASALVVISSGKLSDGMGGIAVQSDLVNRCCLIQALMNLLNTFKLSIPFYLCTFNACPAEDDKKRHVNPTATALWGVLRTVVQEQMYPLVSVVELHLSPHQLRGGSLHALFETLAGEDELRDYPEILINSDGVFVSQVSMLDAPVPVQGFQKKQVIYGRPQNAASNTVIVTKSASSVSKALAIRCEGLRDRTSHHFIKLKVQSFARPPDVLLEIRAASSSLLEDKHSSDPSFLVTALEVCGLPTDGSKAEVCSCCPLAVGFEVSVPTDTVLPTSLIPDYKVGDVSRLAVLWELHTMVSAQQMTLLASSDTLHLARMLLLMRSTTPKTSTCKITITTLDELNTATCLEGTVLSLVFLDSSIMSVVIKKWENANHLIALSRLVSPEALSLIMCTCPETEISLVDTQQMFLPQHLKKTVPLIKSWAEGNKEKMKELAKDLHRVSSNTNSRDLSHLLQMEAHILDNLHIQVEDDNLFRNDSVYIVVGGLTGLGWICVEFLAKNSAGYIAILNRRVPSPEQAAEMDKLSQSTQCQIQAFKTDVTSMQSLKEAIRLIQKTSAPMEVRGIFMGAAVIQDSLFTSMSRSAFEEVVSPKVHGAWNLHQITKDLQLDYFVMHSSITSVLGNAGQANYAAGNAFLDGLAHYRRQHGLAAQTINWGPLDTGLLDNQDAVKHKLEAMGFHVATKQGITETLKTLLLLNWTQSVPAQINTQLYAKKILATGSRSLSLRFKKFVSAAPAGGSTLTAGKFGDVSRVKHLDPDKRIQAYEAYVRDLASALTTVDPAAITNDVSLLDLGLDSVTGMSLINQIHRDTSFRLAAVDILVGEVSVASIARALDECARNAG</sequence>
<evidence type="ECO:0008006" key="10">
    <source>
        <dbReference type="Google" id="ProtNLM"/>
    </source>
</evidence>
<dbReference type="PROSITE" id="PS52019">
    <property type="entry name" value="PKS_MFAS_DH"/>
    <property type="match status" value="1"/>
</dbReference>
<dbReference type="InterPro" id="IPR036736">
    <property type="entry name" value="ACP-like_sf"/>
</dbReference>
<feature type="domain" description="PKS/mFAS DH" evidence="7">
    <location>
        <begin position="944"/>
        <end position="1222"/>
    </location>
</feature>
<feature type="region of interest" description="C-terminal hotdog fold" evidence="4">
    <location>
        <begin position="1078"/>
        <end position="1222"/>
    </location>
</feature>
<dbReference type="SUPFAM" id="SSF47336">
    <property type="entry name" value="ACP-like"/>
    <property type="match status" value="1"/>
</dbReference>
<evidence type="ECO:0000313" key="9">
    <source>
        <dbReference type="Proteomes" id="UP001519460"/>
    </source>
</evidence>
<dbReference type="InterPro" id="IPR018201">
    <property type="entry name" value="Ketoacyl_synth_AS"/>
</dbReference>
<feature type="domain" description="Ketosynthase family 3 (KS3)" evidence="6">
    <location>
        <begin position="60"/>
        <end position="481"/>
    </location>
</feature>
<protein>
    <recommendedName>
        <fullName evidence="10">Polyketide synthase</fullName>
    </recommendedName>
</protein>
<dbReference type="Gene3D" id="1.10.1200.10">
    <property type="entry name" value="ACP-like"/>
    <property type="match status" value="1"/>
</dbReference>
<dbReference type="SMART" id="SM00823">
    <property type="entry name" value="PKS_PP"/>
    <property type="match status" value="1"/>
</dbReference>
<feature type="active site" description="Proton donor; for dehydratase activity" evidence="4">
    <location>
        <position position="1139"/>
    </location>
</feature>
<dbReference type="InterPro" id="IPR036291">
    <property type="entry name" value="NAD(P)-bd_dom_sf"/>
</dbReference>
<dbReference type="Pfam" id="PF02801">
    <property type="entry name" value="Ketoacyl-synt_C"/>
    <property type="match status" value="1"/>
</dbReference>
<evidence type="ECO:0000259" key="7">
    <source>
        <dbReference type="PROSITE" id="PS52019"/>
    </source>
</evidence>
<keyword evidence="9" id="KW-1185">Reference proteome</keyword>
<dbReference type="InterPro" id="IPR049551">
    <property type="entry name" value="PKS_DH_C"/>
</dbReference>
<dbReference type="SUPFAM" id="SSF51735">
    <property type="entry name" value="NAD(P)-binding Rossmann-fold domains"/>
    <property type="match status" value="1"/>
</dbReference>
<dbReference type="InterPro" id="IPR014031">
    <property type="entry name" value="Ketoacyl_synth_C"/>
</dbReference>
<dbReference type="InterPro" id="IPR016035">
    <property type="entry name" value="Acyl_Trfase/lysoPLipase"/>
</dbReference>
<dbReference type="InterPro" id="IPR013968">
    <property type="entry name" value="PKS_KR"/>
</dbReference>
<dbReference type="Pfam" id="PF14765">
    <property type="entry name" value="PS-DH"/>
    <property type="match status" value="1"/>
</dbReference>
<dbReference type="InterPro" id="IPR014030">
    <property type="entry name" value="Ketoacyl_synth_N"/>
</dbReference>
<comment type="caution">
    <text evidence="8">The sequence shown here is derived from an EMBL/GenBank/DDBJ whole genome shotgun (WGS) entry which is preliminary data.</text>
</comment>
<dbReference type="InterPro" id="IPR016039">
    <property type="entry name" value="Thiolase-like"/>
</dbReference>
<organism evidence="8 9">
    <name type="scientific">Batillaria attramentaria</name>
    <dbReference type="NCBI Taxonomy" id="370345"/>
    <lineage>
        <taxon>Eukaryota</taxon>
        <taxon>Metazoa</taxon>
        <taxon>Spiralia</taxon>
        <taxon>Lophotrochozoa</taxon>
        <taxon>Mollusca</taxon>
        <taxon>Gastropoda</taxon>
        <taxon>Caenogastropoda</taxon>
        <taxon>Sorbeoconcha</taxon>
        <taxon>Cerithioidea</taxon>
        <taxon>Batillariidae</taxon>
        <taxon>Batillaria</taxon>
    </lineage>
</organism>
<dbReference type="InterPro" id="IPR049900">
    <property type="entry name" value="PKS_mFAS_DH"/>
</dbReference>
<evidence type="ECO:0000256" key="4">
    <source>
        <dbReference type="PROSITE-ProRule" id="PRU01363"/>
    </source>
</evidence>
<proteinExistence type="predicted"/>
<dbReference type="GO" id="GO:0016740">
    <property type="term" value="F:transferase activity"/>
    <property type="evidence" value="ECO:0007669"/>
    <property type="project" value="UniProtKB-KW"/>
</dbReference>
<dbReference type="InterPro" id="IPR020841">
    <property type="entry name" value="PKS_Beta-ketoAc_synthase_dom"/>
</dbReference>
<reference evidence="8 9" key="1">
    <citation type="journal article" date="2023" name="Sci. Data">
        <title>Genome assembly of the Korean intertidal mud-creeper Batillaria attramentaria.</title>
        <authorList>
            <person name="Patra A.K."/>
            <person name="Ho P.T."/>
            <person name="Jun S."/>
            <person name="Lee S.J."/>
            <person name="Kim Y."/>
            <person name="Won Y.J."/>
        </authorList>
    </citation>
    <scope>NUCLEOTIDE SEQUENCE [LARGE SCALE GENOMIC DNA]</scope>
    <source>
        <strain evidence="8">Wonlab-2016</strain>
    </source>
</reference>
<evidence type="ECO:0000313" key="8">
    <source>
        <dbReference type="EMBL" id="KAK7507754.1"/>
    </source>
</evidence>
<dbReference type="Pfam" id="PF00698">
    <property type="entry name" value="Acyl_transf_1"/>
    <property type="match status" value="1"/>
</dbReference>
<dbReference type="SUPFAM" id="SSF53901">
    <property type="entry name" value="Thiolase-like"/>
    <property type="match status" value="1"/>
</dbReference>
<dbReference type="InterPro" id="IPR042104">
    <property type="entry name" value="PKS_dehydratase_sf"/>
</dbReference>
<accession>A0ABD0M719</accession>
<dbReference type="InterPro" id="IPR050091">
    <property type="entry name" value="PKS_NRPS_Biosynth_Enz"/>
</dbReference>
<feature type="region of interest" description="N-terminal hotdog fold" evidence="4">
    <location>
        <begin position="944"/>
        <end position="1064"/>
    </location>
</feature>
<dbReference type="PROSITE" id="PS00606">
    <property type="entry name" value="KS3_1"/>
    <property type="match status" value="1"/>
</dbReference>
<dbReference type="InterPro" id="IPR020806">
    <property type="entry name" value="PKS_PP-bd"/>
</dbReference>
<gene>
    <name evidence="8" type="ORF">BaRGS_00000719</name>
</gene>
<feature type="domain" description="Carrier" evidence="5">
    <location>
        <begin position="2055"/>
        <end position="2130"/>
    </location>
</feature>
<dbReference type="Gene3D" id="3.40.366.10">
    <property type="entry name" value="Malonyl-Coenzyme A Acyl Carrier Protein, domain 2"/>
    <property type="match status" value="1"/>
</dbReference>
<evidence type="ECO:0000256" key="2">
    <source>
        <dbReference type="ARBA" id="ARBA00022553"/>
    </source>
</evidence>
<dbReference type="PROSITE" id="PS52004">
    <property type="entry name" value="KS3_2"/>
    <property type="match status" value="1"/>
</dbReference>
<evidence type="ECO:0000259" key="6">
    <source>
        <dbReference type="PROSITE" id="PS52004"/>
    </source>
</evidence>
<dbReference type="Gene3D" id="3.40.47.10">
    <property type="match status" value="1"/>
</dbReference>
<dbReference type="Gene3D" id="3.30.70.3290">
    <property type="match status" value="1"/>
</dbReference>
<dbReference type="Pfam" id="PF08659">
    <property type="entry name" value="KR"/>
    <property type="match status" value="1"/>
</dbReference>
<dbReference type="SMART" id="SM00827">
    <property type="entry name" value="PKS_AT"/>
    <property type="match status" value="1"/>
</dbReference>
<dbReference type="PROSITE" id="PS50075">
    <property type="entry name" value="CARRIER"/>
    <property type="match status" value="1"/>
</dbReference>
<feature type="active site" description="Proton acceptor; for dehydratase activity" evidence="4">
    <location>
        <position position="975"/>
    </location>
</feature>
<evidence type="ECO:0000256" key="3">
    <source>
        <dbReference type="ARBA" id="ARBA00022679"/>
    </source>
</evidence>
<dbReference type="SMART" id="SM00825">
    <property type="entry name" value="PKS_KS"/>
    <property type="match status" value="1"/>
</dbReference>